<keyword evidence="1" id="KW-0472">Membrane</keyword>
<evidence type="ECO:0000256" key="1">
    <source>
        <dbReference type="SAM" id="Phobius"/>
    </source>
</evidence>
<gene>
    <name evidence="2" type="ORF">E2F46_10525</name>
</gene>
<feature type="transmembrane region" description="Helical" evidence="1">
    <location>
        <begin position="127"/>
        <end position="146"/>
    </location>
</feature>
<dbReference type="RefSeq" id="WP_133322047.1">
    <property type="nucleotide sequence ID" value="NZ_SMTF01000008.1"/>
</dbReference>
<feature type="transmembrane region" description="Helical" evidence="1">
    <location>
        <begin position="96"/>
        <end position="121"/>
    </location>
</feature>
<organism evidence="2 3">
    <name type="scientific">Luteimonas aestuarii</name>
    <dbReference type="NCBI Taxonomy" id="453837"/>
    <lineage>
        <taxon>Bacteria</taxon>
        <taxon>Pseudomonadati</taxon>
        <taxon>Pseudomonadota</taxon>
        <taxon>Gammaproteobacteria</taxon>
        <taxon>Lysobacterales</taxon>
        <taxon>Lysobacteraceae</taxon>
        <taxon>Luteimonas</taxon>
    </lineage>
</organism>
<feature type="transmembrane region" description="Helical" evidence="1">
    <location>
        <begin position="63"/>
        <end position="84"/>
    </location>
</feature>
<accession>A0A4R5TR91</accession>
<dbReference type="OrthoDB" id="7907428at2"/>
<evidence type="ECO:0000313" key="3">
    <source>
        <dbReference type="Proteomes" id="UP000294796"/>
    </source>
</evidence>
<comment type="caution">
    <text evidence="2">The sequence shown here is derived from an EMBL/GenBank/DDBJ whole genome shotgun (WGS) entry which is preliminary data.</text>
</comment>
<keyword evidence="1" id="KW-1133">Transmembrane helix</keyword>
<protein>
    <submittedName>
        <fullName evidence="2">Uncharacterized protein</fullName>
    </submittedName>
</protein>
<keyword evidence="3" id="KW-1185">Reference proteome</keyword>
<name>A0A4R5TR91_9GAMM</name>
<proteinExistence type="predicted"/>
<evidence type="ECO:0000313" key="2">
    <source>
        <dbReference type="EMBL" id="TDK23352.1"/>
    </source>
</evidence>
<sequence length="167" mass="17624">MKNLLSGRTILAFIAAVLLAIVVGALVQSHYNLQALASIGVDVDGVRIDTMMRDLFSGFSPTYGGYIVAPALLVAFLVAGWLSGLRPGLRIGLYMLGGYLAVLAAIPLVNFLSPVALLVGASRETSATFLMAVGGALGGLLFAFLTRPAARRRDSREEIASMRAMPR</sequence>
<keyword evidence="1" id="KW-0812">Transmembrane</keyword>
<dbReference type="AlphaFoldDB" id="A0A4R5TR91"/>
<dbReference type="EMBL" id="SMTF01000008">
    <property type="protein sequence ID" value="TDK23352.1"/>
    <property type="molecule type" value="Genomic_DNA"/>
</dbReference>
<reference evidence="2 3" key="1">
    <citation type="submission" date="2019-03" db="EMBL/GenBank/DDBJ databases">
        <title>Luteimonas zhaokaii sp.nov., isolated from the rectal contents of Plateau pika in Yushu, Qinghai Province, China.</title>
        <authorList>
            <person name="Zhang G."/>
        </authorList>
    </citation>
    <scope>NUCLEOTIDE SEQUENCE [LARGE SCALE GENOMIC DNA]</scope>
    <source>
        <strain evidence="2 3">B9</strain>
    </source>
</reference>
<dbReference type="Proteomes" id="UP000294796">
    <property type="component" value="Unassembled WGS sequence"/>
</dbReference>